<accession>A0A2C9WF33</accession>
<sequence>MNCVSTKWKSMRWENADENDNETFAPEISYVSHGFNRNYDNVFVNCNIILKFVY</sequence>
<protein>
    <submittedName>
        <fullName evidence="1">Uncharacterized protein</fullName>
    </submittedName>
</protein>
<evidence type="ECO:0000313" key="1">
    <source>
        <dbReference type="EMBL" id="OAY58359.1"/>
    </source>
</evidence>
<organism evidence="1">
    <name type="scientific">Manihot esculenta</name>
    <name type="common">Cassava</name>
    <name type="synonym">Jatropha manihot</name>
    <dbReference type="NCBI Taxonomy" id="3983"/>
    <lineage>
        <taxon>Eukaryota</taxon>
        <taxon>Viridiplantae</taxon>
        <taxon>Streptophyta</taxon>
        <taxon>Embryophyta</taxon>
        <taxon>Tracheophyta</taxon>
        <taxon>Spermatophyta</taxon>
        <taxon>Magnoliopsida</taxon>
        <taxon>eudicotyledons</taxon>
        <taxon>Gunneridae</taxon>
        <taxon>Pentapetalae</taxon>
        <taxon>rosids</taxon>
        <taxon>fabids</taxon>
        <taxon>Malpighiales</taxon>
        <taxon>Euphorbiaceae</taxon>
        <taxon>Crotonoideae</taxon>
        <taxon>Manihoteae</taxon>
        <taxon>Manihot</taxon>
    </lineage>
</organism>
<gene>
    <name evidence="1" type="ORF">MANES_02G171100</name>
</gene>
<reference evidence="1" key="1">
    <citation type="submission" date="2016-02" db="EMBL/GenBank/DDBJ databases">
        <title>WGS assembly of Manihot esculenta.</title>
        <authorList>
            <person name="Bredeson J.V."/>
            <person name="Prochnik S.E."/>
            <person name="Lyons J.B."/>
            <person name="Schmutz J."/>
            <person name="Grimwood J."/>
            <person name="Vrebalov J."/>
            <person name="Bart R.S."/>
            <person name="Amuge T."/>
            <person name="Ferguson M.E."/>
            <person name="Green R."/>
            <person name="Putnam N."/>
            <person name="Stites J."/>
            <person name="Rounsley S."/>
            <person name="Rokhsar D.S."/>
        </authorList>
    </citation>
    <scope>NUCLEOTIDE SEQUENCE [LARGE SCALE GENOMIC DNA]</scope>
    <source>
        <tissue evidence="1">Leaf</tissue>
    </source>
</reference>
<proteinExistence type="predicted"/>
<dbReference type="EMBL" id="CM004388">
    <property type="protein sequence ID" value="OAY58359.1"/>
    <property type="molecule type" value="Genomic_DNA"/>
</dbReference>
<dbReference type="AlphaFoldDB" id="A0A2C9WF33"/>
<name>A0A2C9WF33_MANES</name>